<dbReference type="Gene3D" id="1.25.40.390">
    <property type="match status" value="1"/>
</dbReference>
<feature type="domain" description="RagB/SusD" evidence="7">
    <location>
        <begin position="356"/>
        <end position="464"/>
    </location>
</feature>
<evidence type="ECO:0000259" key="7">
    <source>
        <dbReference type="Pfam" id="PF07980"/>
    </source>
</evidence>
<dbReference type="SUPFAM" id="SSF48452">
    <property type="entry name" value="TPR-like"/>
    <property type="match status" value="1"/>
</dbReference>
<feature type="signal peptide" evidence="6">
    <location>
        <begin position="1"/>
        <end position="22"/>
    </location>
</feature>
<feature type="domain" description="SusD-like N-terminal" evidence="8">
    <location>
        <begin position="115"/>
        <end position="233"/>
    </location>
</feature>
<dbReference type="InterPro" id="IPR033985">
    <property type="entry name" value="SusD-like_N"/>
</dbReference>
<evidence type="ECO:0000313" key="9">
    <source>
        <dbReference type="EMBL" id="GAA4139914.1"/>
    </source>
</evidence>
<accession>A0ABP7YQS2</accession>
<dbReference type="InterPro" id="IPR012944">
    <property type="entry name" value="SusD_RagB_dom"/>
</dbReference>
<dbReference type="PROSITE" id="PS51257">
    <property type="entry name" value="PROKAR_LIPOPROTEIN"/>
    <property type="match status" value="1"/>
</dbReference>
<keyword evidence="4" id="KW-0472">Membrane</keyword>
<dbReference type="InterPro" id="IPR011990">
    <property type="entry name" value="TPR-like_helical_dom_sf"/>
</dbReference>
<comment type="caution">
    <text evidence="9">The sequence shown here is derived from an EMBL/GenBank/DDBJ whole genome shotgun (WGS) entry which is preliminary data.</text>
</comment>
<dbReference type="EMBL" id="BAAAZI010000007">
    <property type="protein sequence ID" value="GAA4139914.1"/>
    <property type="molecule type" value="Genomic_DNA"/>
</dbReference>
<comment type="similarity">
    <text evidence="2">Belongs to the SusD family.</text>
</comment>
<name>A0ABP7YQS2_9SPHI</name>
<evidence type="ECO:0000256" key="4">
    <source>
        <dbReference type="ARBA" id="ARBA00023136"/>
    </source>
</evidence>
<evidence type="ECO:0000259" key="8">
    <source>
        <dbReference type="Pfam" id="PF14322"/>
    </source>
</evidence>
<sequence length="508" mass="57100">MMKMKKLTKLILLGSLMFGFTACDNFLNVTPIDALSGNNFWKTKKDAESYMGGIYTRLRSKVGNSILIPALDMRANFVKVVGTIDNSGNGPVNNVINNNLKPVFSGGSTYDNRFKDVMNWKGWYDVIAASNILIFEIDKIPSSELSDKDRRQYKAEATFTRNLSYMFLIKIFGDAVYYTDAYHSEALPRMNQVEVAKLCIEDVKSVINDLPVKYSDNASTGFRPTKGAAIALLMHLNMWAAAWDETDKNQYYQAVVDLGQELASYTDYQLLPLTIENTKKIFKGKTSENLFGVLQEYNYGETFAAFANPSFFFSHYPYRGQTSKTTSFMAYEKEYIEKLFPVATPDERRAIWFENMSSDNNTFQLKKFINIYSTGTGANLTVNNDDSAIIFRLPDALLLVAEAHAELGNEDEARGYVNQVRNAAGAPAFTSSGQGLKDDIYKERSRELIGEGHFFFDLVRTKRAVSTEFSNAIIPVGNFNSGAWTWPLIISSQEASANPSLIGNTFWN</sequence>
<proteinExistence type="inferred from homology"/>
<feature type="chain" id="PRO_5047398371" evidence="6">
    <location>
        <begin position="23"/>
        <end position="508"/>
    </location>
</feature>
<keyword evidence="5" id="KW-0998">Cell outer membrane</keyword>
<keyword evidence="3 6" id="KW-0732">Signal</keyword>
<organism evidence="9 10">
    <name type="scientific">Sphingobacterium kyonggiense</name>
    <dbReference type="NCBI Taxonomy" id="714075"/>
    <lineage>
        <taxon>Bacteria</taxon>
        <taxon>Pseudomonadati</taxon>
        <taxon>Bacteroidota</taxon>
        <taxon>Sphingobacteriia</taxon>
        <taxon>Sphingobacteriales</taxon>
        <taxon>Sphingobacteriaceae</taxon>
        <taxon>Sphingobacterium</taxon>
    </lineage>
</organism>
<comment type="subcellular location">
    <subcellularLocation>
        <location evidence="1">Cell outer membrane</location>
    </subcellularLocation>
</comment>
<evidence type="ECO:0000256" key="5">
    <source>
        <dbReference type="ARBA" id="ARBA00023237"/>
    </source>
</evidence>
<dbReference type="Pfam" id="PF07980">
    <property type="entry name" value="SusD_RagB"/>
    <property type="match status" value="1"/>
</dbReference>
<protein>
    <submittedName>
        <fullName evidence="9">RagB/SusD family nutrient uptake outer membrane protein</fullName>
    </submittedName>
</protein>
<dbReference type="Pfam" id="PF14322">
    <property type="entry name" value="SusD-like_3"/>
    <property type="match status" value="1"/>
</dbReference>
<keyword evidence="10" id="KW-1185">Reference proteome</keyword>
<evidence type="ECO:0000256" key="1">
    <source>
        <dbReference type="ARBA" id="ARBA00004442"/>
    </source>
</evidence>
<reference evidence="10" key="1">
    <citation type="journal article" date="2019" name="Int. J. Syst. Evol. Microbiol.">
        <title>The Global Catalogue of Microorganisms (GCM) 10K type strain sequencing project: providing services to taxonomists for standard genome sequencing and annotation.</title>
        <authorList>
            <consortium name="The Broad Institute Genomics Platform"/>
            <consortium name="The Broad Institute Genome Sequencing Center for Infectious Disease"/>
            <person name="Wu L."/>
            <person name="Ma J."/>
        </authorList>
    </citation>
    <scope>NUCLEOTIDE SEQUENCE [LARGE SCALE GENOMIC DNA]</scope>
    <source>
        <strain evidence="10">JCM 16704</strain>
    </source>
</reference>
<dbReference type="Proteomes" id="UP001500101">
    <property type="component" value="Unassembled WGS sequence"/>
</dbReference>
<evidence type="ECO:0000256" key="6">
    <source>
        <dbReference type="SAM" id="SignalP"/>
    </source>
</evidence>
<evidence type="ECO:0000313" key="10">
    <source>
        <dbReference type="Proteomes" id="UP001500101"/>
    </source>
</evidence>
<evidence type="ECO:0000256" key="3">
    <source>
        <dbReference type="ARBA" id="ARBA00022729"/>
    </source>
</evidence>
<gene>
    <name evidence="9" type="ORF">GCM10022216_18560</name>
</gene>
<evidence type="ECO:0000256" key="2">
    <source>
        <dbReference type="ARBA" id="ARBA00006275"/>
    </source>
</evidence>